<reference evidence="3" key="1">
    <citation type="journal article" date="2019" name="Int. J. Syst. Evol. Microbiol.">
        <title>The Global Catalogue of Microorganisms (GCM) 10K type strain sequencing project: providing services to taxonomists for standard genome sequencing and annotation.</title>
        <authorList>
            <consortium name="The Broad Institute Genomics Platform"/>
            <consortium name="The Broad Institute Genome Sequencing Center for Infectious Disease"/>
            <person name="Wu L."/>
            <person name="Ma J."/>
        </authorList>
    </citation>
    <scope>NUCLEOTIDE SEQUENCE [LARGE SCALE GENOMIC DNA]</scope>
    <source>
        <strain evidence="3">CGMCC 4.7275</strain>
    </source>
</reference>
<dbReference type="EMBL" id="BMMV01000003">
    <property type="protein sequence ID" value="GGJ81978.1"/>
    <property type="molecule type" value="Genomic_DNA"/>
</dbReference>
<evidence type="ECO:0000313" key="3">
    <source>
        <dbReference type="Proteomes" id="UP000660265"/>
    </source>
</evidence>
<gene>
    <name evidence="2" type="ORF">GCM10011583_11850</name>
</gene>
<keyword evidence="1" id="KW-0812">Transmembrane</keyword>
<feature type="transmembrane region" description="Helical" evidence="1">
    <location>
        <begin position="21"/>
        <end position="40"/>
    </location>
</feature>
<evidence type="ECO:0000313" key="2">
    <source>
        <dbReference type="EMBL" id="GGJ81978.1"/>
    </source>
</evidence>
<dbReference type="RefSeq" id="WP_268240580.1">
    <property type="nucleotide sequence ID" value="NZ_BMMV01000003.1"/>
</dbReference>
<sequence>MVSPGMRKPRKRWTGPEKWQVVLAAMGVLVAIITSAGQFAQSI</sequence>
<keyword evidence="1" id="KW-1133">Transmembrane helix</keyword>
<protein>
    <submittedName>
        <fullName evidence="2">Uncharacterized protein</fullName>
    </submittedName>
</protein>
<accession>A0ABQ2E420</accession>
<dbReference type="Proteomes" id="UP000660265">
    <property type="component" value="Unassembled WGS sequence"/>
</dbReference>
<proteinExistence type="predicted"/>
<organism evidence="2 3">
    <name type="scientific">Streptomyces camponoticapitis</name>
    <dbReference type="NCBI Taxonomy" id="1616125"/>
    <lineage>
        <taxon>Bacteria</taxon>
        <taxon>Bacillati</taxon>
        <taxon>Actinomycetota</taxon>
        <taxon>Actinomycetes</taxon>
        <taxon>Kitasatosporales</taxon>
        <taxon>Streptomycetaceae</taxon>
        <taxon>Streptomyces</taxon>
    </lineage>
</organism>
<name>A0ABQ2E420_9ACTN</name>
<keyword evidence="1" id="KW-0472">Membrane</keyword>
<keyword evidence="3" id="KW-1185">Reference proteome</keyword>
<evidence type="ECO:0000256" key="1">
    <source>
        <dbReference type="SAM" id="Phobius"/>
    </source>
</evidence>
<comment type="caution">
    <text evidence="2">The sequence shown here is derived from an EMBL/GenBank/DDBJ whole genome shotgun (WGS) entry which is preliminary data.</text>
</comment>